<dbReference type="EMBL" id="PNHF01000023">
    <property type="protein sequence ID" value="PMC61689.1"/>
    <property type="molecule type" value="Genomic_DNA"/>
</dbReference>
<dbReference type="InterPro" id="IPR052159">
    <property type="entry name" value="Competence_DNA_uptake"/>
</dbReference>
<comment type="subcellular location">
    <subcellularLocation>
        <location evidence="1">Cell membrane</location>
        <topology evidence="1">Multi-pass membrane protein</topology>
    </subcellularLocation>
</comment>
<dbReference type="Proteomes" id="UP000235363">
    <property type="component" value="Unassembled WGS sequence"/>
</dbReference>
<dbReference type="AlphaFoldDB" id="A0A2N6SXB1"/>
<evidence type="ECO:0000256" key="3">
    <source>
        <dbReference type="ARBA" id="ARBA00022692"/>
    </source>
</evidence>
<feature type="compositionally biased region" description="Basic residues" evidence="6">
    <location>
        <begin position="684"/>
        <end position="701"/>
    </location>
</feature>
<feature type="region of interest" description="Disordered" evidence="6">
    <location>
        <begin position="1"/>
        <end position="42"/>
    </location>
</feature>
<protein>
    <submittedName>
        <fullName evidence="9">Competence protein</fullName>
    </submittedName>
</protein>
<evidence type="ECO:0000256" key="1">
    <source>
        <dbReference type="ARBA" id="ARBA00004651"/>
    </source>
</evidence>
<feature type="transmembrane region" description="Helical" evidence="7">
    <location>
        <begin position="352"/>
        <end position="376"/>
    </location>
</feature>
<evidence type="ECO:0000313" key="9">
    <source>
        <dbReference type="EMBL" id="PMC61689.1"/>
    </source>
</evidence>
<feature type="region of interest" description="Disordered" evidence="6">
    <location>
        <begin position="568"/>
        <end position="589"/>
    </location>
</feature>
<comment type="caution">
    <text evidence="9">The sequence shown here is derived from an EMBL/GenBank/DDBJ whole genome shotgun (WGS) entry which is preliminary data.</text>
</comment>
<feature type="transmembrane region" description="Helical" evidence="7">
    <location>
        <begin position="483"/>
        <end position="502"/>
    </location>
</feature>
<accession>A0A2N6SXB1</accession>
<feature type="transmembrane region" description="Helical" evidence="7">
    <location>
        <begin position="94"/>
        <end position="111"/>
    </location>
</feature>
<evidence type="ECO:0000256" key="2">
    <source>
        <dbReference type="ARBA" id="ARBA00022475"/>
    </source>
</evidence>
<feature type="domain" description="ComEC/Rec2-related protein" evidence="8">
    <location>
        <begin position="236"/>
        <end position="499"/>
    </location>
</feature>
<proteinExistence type="predicted"/>
<evidence type="ECO:0000313" key="10">
    <source>
        <dbReference type="Proteomes" id="UP000235363"/>
    </source>
</evidence>
<evidence type="ECO:0000256" key="6">
    <source>
        <dbReference type="SAM" id="MobiDB-lite"/>
    </source>
</evidence>
<dbReference type="NCBIfam" id="TIGR00360">
    <property type="entry name" value="ComEC_N-term"/>
    <property type="match status" value="1"/>
</dbReference>
<dbReference type="InterPro" id="IPR004477">
    <property type="entry name" value="ComEC_N"/>
</dbReference>
<dbReference type="PANTHER" id="PTHR30619">
    <property type="entry name" value="DNA INTERNALIZATION/COMPETENCE PROTEIN COMEC/REC2"/>
    <property type="match status" value="1"/>
</dbReference>
<gene>
    <name evidence="9" type="ORF">CJ204_09805</name>
</gene>
<keyword evidence="5 7" id="KW-0472">Membrane</keyword>
<feature type="transmembrane region" description="Helical" evidence="7">
    <location>
        <begin position="257"/>
        <end position="282"/>
    </location>
</feature>
<keyword evidence="2" id="KW-1003">Cell membrane</keyword>
<evidence type="ECO:0000256" key="7">
    <source>
        <dbReference type="SAM" id="Phobius"/>
    </source>
</evidence>
<organism evidence="9 10">
    <name type="scientific">Corynebacterium xerosis</name>
    <dbReference type="NCBI Taxonomy" id="1725"/>
    <lineage>
        <taxon>Bacteria</taxon>
        <taxon>Bacillati</taxon>
        <taxon>Actinomycetota</taxon>
        <taxon>Actinomycetes</taxon>
        <taxon>Mycobacteriales</taxon>
        <taxon>Corynebacteriaceae</taxon>
        <taxon>Corynebacterium</taxon>
    </lineage>
</organism>
<keyword evidence="3 7" id="KW-0812">Transmembrane</keyword>
<reference evidence="9 10" key="1">
    <citation type="submission" date="2017-09" db="EMBL/GenBank/DDBJ databases">
        <title>Bacterial strain isolated from the female urinary microbiota.</title>
        <authorList>
            <person name="Thomas-White K."/>
            <person name="Kumar N."/>
            <person name="Forster S."/>
            <person name="Putonti C."/>
            <person name="Lawley T."/>
            <person name="Wolfe A.J."/>
        </authorList>
    </citation>
    <scope>NUCLEOTIDE SEQUENCE [LARGE SCALE GENOMIC DNA]</scope>
    <source>
        <strain evidence="9 10">UMB0908</strain>
    </source>
</reference>
<feature type="transmembrane region" description="Helical" evidence="7">
    <location>
        <begin position="330"/>
        <end position="346"/>
    </location>
</feature>
<feature type="region of interest" description="Disordered" evidence="6">
    <location>
        <begin position="676"/>
        <end position="713"/>
    </location>
</feature>
<evidence type="ECO:0000256" key="5">
    <source>
        <dbReference type="ARBA" id="ARBA00023136"/>
    </source>
</evidence>
<dbReference type="PANTHER" id="PTHR30619:SF7">
    <property type="entry name" value="BETA-LACTAMASE DOMAIN PROTEIN"/>
    <property type="match status" value="1"/>
</dbReference>
<evidence type="ECO:0000259" key="8">
    <source>
        <dbReference type="Pfam" id="PF03772"/>
    </source>
</evidence>
<name>A0A2N6SXB1_9CORY</name>
<dbReference type="GO" id="GO:0005886">
    <property type="term" value="C:plasma membrane"/>
    <property type="evidence" value="ECO:0007669"/>
    <property type="project" value="UniProtKB-SubCell"/>
</dbReference>
<sequence length="713" mass="72161">MVRRSSPTRPERPRQRGVGPTQPPRRTYSLAEKAPPPPDAGPAIPPLGLDLRLVPSALAVWATTAITLATSWAWLLLVVAVFIGAVAWRRQAPTVALPAVATIVAVAGTLIRRARAAVHPIADEIDAVARTRLTLTTTPKATDHGATAEATVAGLPGRVRVFGDERLLDHDRGTVLDAYASVSASDRPSLSGVTAAVRGTVDVVKHPDDHITRVRDGLRDAASGLPIGPDRLVPAMTLGDERGFGAADQDMMTASGLAHLTAVSGANVAMIVGAAVWLFAWAPPKGRVVVAAVTLAAFVAVVGTEPSVLRALVTGMVGLLAVVLGRRGQALPALLAGAIVLIVAFPDLAVSIGFALSVAATAGLVLAAAPMTHRLLRIPGVARLPAPLVRATAVALVAHIATVPVLALTLGEVSHVSVLANLAAAPAVGPVTILGTLAAVAALLGLGPVVAVLVHAAAPFAWWVYAVGGAAAEMPGASGEMGAAGALVFLALAAAAIAWPAVAAASTVVAMGAASVVIGLGWHIPAAPPGWVAAACVVDGRVQVFDAASLDDAHLRALPRDCRLALEGRGAGEDGGEASGGPAPKIVEPAGVEPTNAELTDVEPTNAELTVHATLDDVEDSVGGGSGAESTALPRWLVVEDCGDRARPRIRTAEGIPVVCPVRDGVHALYPDGAVWRNSAGTNKARKSVPGKRVSGKRVSGKGRSGESGTMGA</sequence>
<feature type="transmembrane region" description="Helical" evidence="7">
    <location>
        <begin position="58"/>
        <end position="88"/>
    </location>
</feature>
<dbReference type="Pfam" id="PF03772">
    <property type="entry name" value="Competence"/>
    <property type="match status" value="1"/>
</dbReference>
<feature type="transmembrane region" description="Helical" evidence="7">
    <location>
        <begin position="288"/>
        <end position="309"/>
    </location>
</feature>
<feature type="transmembrane region" description="Helical" evidence="7">
    <location>
        <begin position="451"/>
        <end position="471"/>
    </location>
</feature>
<evidence type="ECO:0000256" key="4">
    <source>
        <dbReference type="ARBA" id="ARBA00022989"/>
    </source>
</evidence>
<feature type="transmembrane region" description="Helical" evidence="7">
    <location>
        <begin position="422"/>
        <end position="444"/>
    </location>
</feature>
<keyword evidence="4 7" id="KW-1133">Transmembrane helix</keyword>
<feature type="transmembrane region" description="Helical" evidence="7">
    <location>
        <begin position="388"/>
        <end position="410"/>
    </location>
</feature>